<name>A0ABV6SCM5_9SPHN</name>
<comment type="similarity">
    <text evidence="1">Belongs to the UPF0174 family.</text>
</comment>
<reference evidence="3 4" key="1">
    <citation type="submission" date="2024-09" db="EMBL/GenBank/DDBJ databases">
        <authorList>
            <person name="Sun Q."/>
            <person name="Mori K."/>
        </authorList>
    </citation>
    <scope>NUCLEOTIDE SEQUENCE [LARGE SCALE GENOMIC DNA]</scope>
    <source>
        <strain evidence="3 4">CICC 11035S</strain>
    </source>
</reference>
<feature type="domain" description="Ubiquinol-cytochrome c chaperone" evidence="2">
    <location>
        <begin position="41"/>
        <end position="177"/>
    </location>
</feature>
<protein>
    <submittedName>
        <fullName evidence="3">Ubiquinol-cytochrome C chaperone family protein</fullName>
    </submittedName>
</protein>
<gene>
    <name evidence="3" type="ORF">ACFFF8_20745</name>
</gene>
<dbReference type="RefSeq" id="WP_267221020.1">
    <property type="nucleotide sequence ID" value="NZ_JAPCWC010000009.1"/>
</dbReference>
<dbReference type="InterPro" id="IPR021150">
    <property type="entry name" value="Ubiq_cyt_c_chap"/>
</dbReference>
<dbReference type="EMBL" id="JBHLTM010000081">
    <property type="protein sequence ID" value="MFC0687015.1"/>
    <property type="molecule type" value="Genomic_DNA"/>
</dbReference>
<comment type="caution">
    <text evidence="3">The sequence shown here is derived from an EMBL/GenBank/DDBJ whole genome shotgun (WGS) entry which is preliminary data.</text>
</comment>
<evidence type="ECO:0000256" key="1">
    <source>
        <dbReference type="ARBA" id="ARBA00006436"/>
    </source>
</evidence>
<sequence length="180" mass="19515">MNLLRRLTGRNPESTQARREAVRPLWHRVVEIAREKPWYAEHGIADTVAGRFDTITLVMALVVLRMERSEDLIDPAARLTELFVTDMDGQLRQSGIGDLVVGKHMGKLVSALGGRIGALRDALAQADAVQVDAALAAALERNMTLREGAEAAMLVAPVKALAAALETTSNEALLAARIDR</sequence>
<accession>A0ABV6SCM5</accession>
<evidence type="ECO:0000259" key="2">
    <source>
        <dbReference type="Pfam" id="PF03981"/>
    </source>
</evidence>
<proteinExistence type="inferred from homology"/>
<evidence type="ECO:0000313" key="3">
    <source>
        <dbReference type="EMBL" id="MFC0687015.1"/>
    </source>
</evidence>
<dbReference type="Proteomes" id="UP001589858">
    <property type="component" value="Unassembled WGS sequence"/>
</dbReference>
<evidence type="ECO:0000313" key="4">
    <source>
        <dbReference type="Proteomes" id="UP001589858"/>
    </source>
</evidence>
<keyword evidence="4" id="KW-1185">Reference proteome</keyword>
<organism evidence="3 4">
    <name type="scientific">Novosphingobium clariflavum</name>
    <dbReference type="NCBI Taxonomy" id="2029884"/>
    <lineage>
        <taxon>Bacteria</taxon>
        <taxon>Pseudomonadati</taxon>
        <taxon>Pseudomonadota</taxon>
        <taxon>Alphaproteobacteria</taxon>
        <taxon>Sphingomonadales</taxon>
        <taxon>Sphingomonadaceae</taxon>
        <taxon>Novosphingobium</taxon>
    </lineage>
</organism>
<dbReference type="Pfam" id="PF03981">
    <property type="entry name" value="Ubiq_cyt_C_chap"/>
    <property type="match status" value="1"/>
</dbReference>